<dbReference type="GO" id="GO:0016887">
    <property type="term" value="F:ATP hydrolysis activity"/>
    <property type="evidence" value="ECO:0007669"/>
    <property type="project" value="InterPro"/>
</dbReference>
<dbReference type="OrthoDB" id="9804259at2"/>
<evidence type="ECO:0000256" key="4">
    <source>
        <dbReference type="ARBA" id="ARBA00022475"/>
    </source>
</evidence>
<evidence type="ECO:0000256" key="2">
    <source>
        <dbReference type="ARBA" id="ARBA00005417"/>
    </source>
</evidence>
<dbReference type="SMART" id="SM00382">
    <property type="entry name" value="AAA"/>
    <property type="match status" value="1"/>
</dbReference>
<evidence type="ECO:0000256" key="9">
    <source>
        <dbReference type="ARBA" id="ARBA00022840"/>
    </source>
</evidence>
<dbReference type="GO" id="GO:0015421">
    <property type="term" value="F:ABC-type oligopeptide transporter activity"/>
    <property type="evidence" value="ECO:0007669"/>
    <property type="project" value="TreeGrafter"/>
</dbReference>
<dbReference type="InterPro" id="IPR003593">
    <property type="entry name" value="AAA+_ATPase"/>
</dbReference>
<keyword evidence="12 13" id="KW-0472">Membrane</keyword>
<dbReference type="GO" id="GO:0005524">
    <property type="term" value="F:ATP binding"/>
    <property type="evidence" value="ECO:0007669"/>
    <property type="project" value="UniProtKB-KW"/>
</dbReference>
<evidence type="ECO:0000256" key="12">
    <source>
        <dbReference type="ARBA" id="ARBA00023136"/>
    </source>
</evidence>
<dbReference type="RefSeq" id="WP_121624962.1">
    <property type="nucleotide sequence ID" value="NZ_JACIIW010000007.1"/>
</dbReference>
<dbReference type="Pfam" id="PF00005">
    <property type="entry name" value="ABC_tran"/>
    <property type="match status" value="1"/>
</dbReference>
<evidence type="ECO:0000259" key="15">
    <source>
        <dbReference type="PROSITE" id="PS50929"/>
    </source>
</evidence>
<evidence type="ECO:0000256" key="13">
    <source>
        <dbReference type="SAM" id="Phobius"/>
    </source>
</evidence>
<dbReference type="InterPro" id="IPR005896">
    <property type="entry name" value="NdvA"/>
</dbReference>
<dbReference type="InterPro" id="IPR017871">
    <property type="entry name" value="ABC_transporter-like_CS"/>
</dbReference>
<dbReference type="GO" id="GO:0015441">
    <property type="term" value="F:ABC-type beta-glucan transporter activity"/>
    <property type="evidence" value="ECO:0007669"/>
    <property type="project" value="InterPro"/>
</dbReference>
<keyword evidence="4" id="KW-1003">Cell membrane</keyword>
<keyword evidence="10" id="KW-1278">Translocase</keyword>
<dbReference type="NCBIfam" id="NF010178">
    <property type="entry name" value="PRK13657.1"/>
    <property type="match status" value="1"/>
</dbReference>
<keyword evidence="7 13" id="KW-0812">Transmembrane</keyword>
<keyword evidence="6" id="KW-0762">Sugar transport</keyword>
<dbReference type="InterPro" id="IPR011527">
    <property type="entry name" value="ABC1_TM_dom"/>
</dbReference>
<dbReference type="Pfam" id="PF00664">
    <property type="entry name" value="ABC_membrane"/>
    <property type="match status" value="1"/>
</dbReference>
<dbReference type="PANTHER" id="PTHR43394">
    <property type="entry name" value="ATP-DEPENDENT PERMEASE MDL1, MITOCHONDRIAL"/>
    <property type="match status" value="1"/>
</dbReference>
<evidence type="ECO:0000256" key="11">
    <source>
        <dbReference type="ARBA" id="ARBA00022989"/>
    </source>
</evidence>
<dbReference type="EMBL" id="RCTF01000020">
    <property type="protein sequence ID" value="RLP74182.1"/>
    <property type="molecule type" value="Genomic_DNA"/>
</dbReference>
<evidence type="ECO:0000256" key="5">
    <source>
        <dbReference type="ARBA" id="ARBA00022519"/>
    </source>
</evidence>
<evidence type="ECO:0000256" key="10">
    <source>
        <dbReference type="ARBA" id="ARBA00022967"/>
    </source>
</evidence>
<comment type="subcellular location">
    <subcellularLocation>
        <location evidence="1">Cell membrane</location>
        <topology evidence="1">Multi-pass membrane protein</topology>
    </subcellularLocation>
</comment>
<accession>A0A3L7A4H1</accession>
<keyword evidence="17" id="KW-1185">Reference proteome</keyword>
<dbReference type="Gene3D" id="3.40.50.300">
    <property type="entry name" value="P-loop containing nucleotide triphosphate hydrolases"/>
    <property type="match status" value="1"/>
</dbReference>
<evidence type="ECO:0000313" key="16">
    <source>
        <dbReference type="EMBL" id="RLP74182.1"/>
    </source>
</evidence>
<keyword evidence="9 16" id="KW-0067">ATP-binding</keyword>
<dbReference type="PANTHER" id="PTHR43394:SF1">
    <property type="entry name" value="ATP-BINDING CASSETTE SUB-FAMILY B MEMBER 10, MITOCHONDRIAL"/>
    <property type="match status" value="1"/>
</dbReference>
<keyword evidence="3" id="KW-0813">Transport</keyword>
<dbReference type="InterPro" id="IPR003439">
    <property type="entry name" value="ABC_transporter-like_ATP-bd"/>
</dbReference>
<dbReference type="PROSITE" id="PS50893">
    <property type="entry name" value="ABC_TRANSPORTER_2"/>
    <property type="match status" value="1"/>
</dbReference>
<organism evidence="16 17">
    <name type="scientific">Xanthobacter tagetidis</name>
    <dbReference type="NCBI Taxonomy" id="60216"/>
    <lineage>
        <taxon>Bacteria</taxon>
        <taxon>Pseudomonadati</taxon>
        <taxon>Pseudomonadota</taxon>
        <taxon>Alphaproteobacteria</taxon>
        <taxon>Hyphomicrobiales</taxon>
        <taxon>Xanthobacteraceae</taxon>
        <taxon>Xanthobacter</taxon>
    </lineage>
</organism>
<reference evidence="16 17" key="1">
    <citation type="submission" date="2018-10" db="EMBL/GenBank/DDBJ databases">
        <title>Xanthobacter tagetidis genome sequencing and assembly.</title>
        <authorList>
            <person name="Maclea K.S."/>
            <person name="Goen A.E."/>
            <person name="Fatima S.A."/>
        </authorList>
    </citation>
    <scope>NUCLEOTIDE SEQUENCE [LARGE SCALE GENOMIC DNA]</scope>
    <source>
        <strain evidence="16 17">ATCC 700314</strain>
    </source>
</reference>
<dbReference type="InterPro" id="IPR039421">
    <property type="entry name" value="Type_1_exporter"/>
</dbReference>
<dbReference type="PROSITE" id="PS00211">
    <property type="entry name" value="ABC_TRANSPORTER_1"/>
    <property type="match status" value="1"/>
</dbReference>
<feature type="transmembrane region" description="Helical" evidence="13">
    <location>
        <begin position="20"/>
        <end position="37"/>
    </location>
</feature>
<dbReference type="GO" id="GO:0005886">
    <property type="term" value="C:plasma membrane"/>
    <property type="evidence" value="ECO:0007669"/>
    <property type="project" value="UniProtKB-SubCell"/>
</dbReference>
<keyword evidence="11 13" id="KW-1133">Transmembrane helix</keyword>
<keyword evidence="8" id="KW-0547">Nucleotide-binding</keyword>
<dbReference type="PROSITE" id="PS50929">
    <property type="entry name" value="ABC_TM1F"/>
    <property type="match status" value="1"/>
</dbReference>
<sequence>MNLLRIYARTISLLGPQAKVGAVLLISNLLLAMAQFAEPILFGRIVEALSGAQAAGRVPTFHDLVPLLAAWVGFGLFNIGAGVLISLHADRLSHRRRLGVLAQYFEHVLQLPMSYHGETHSGRLLKVMLEGVDALWGLWLSFFRDDCAAIASLIVLVPVGIYINWRLGLVLIVLMVVFGIVTAFVIRRTEAMQRDVEAYNSDLAERTSDALGNVAVIQSYTRIEAEVSGMKDTVNRVLAIQIPVLSWWAMVSMATKAATTLTILAILLIGTWLYTKGLAGIGDIVTYVAFANMLIARLDHTVSFFNQLMMSGPRLAQFFDVLDTVGAVRERPGAKELGKDAPIAGDVAFDDVSFSYDGKRPALEDVSFHAAPGQTFALVGTTGAGKSTALALLHRVFDPQSGAVRVDGTDIRDVTLASLRRAIGVVFQEPLLFNRTIEENLRVGRPDATEAELREALARAQALELVERNPMGLKAVVGERGRALSGGERQRLSIARALLKNPPILILDEATSALDAATEQKVQAALDAVMKGRTTFVIAHRLATVRNADRILVFERGQVVEAGTFDELVALDGRFAALARAQFMAQAKAEADSAAKAARDGGAGI</sequence>
<dbReference type="Gene3D" id="1.20.1560.10">
    <property type="entry name" value="ABC transporter type 1, transmembrane domain"/>
    <property type="match status" value="1"/>
</dbReference>
<dbReference type="NCBIfam" id="TIGR01192">
    <property type="entry name" value="chvA"/>
    <property type="match status" value="1"/>
</dbReference>
<evidence type="ECO:0000256" key="8">
    <source>
        <dbReference type="ARBA" id="ARBA00022741"/>
    </source>
</evidence>
<dbReference type="SUPFAM" id="SSF90123">
    <property type="entry name" value="ABC transporter transmembrane region"/>
    <property type="match status" value="1"/>
</dbReference>
<keyword evidence="5" id="KW-0997">Cell inner membrane</keyword>
<dbReference type="InterPro" id="IPR027417">
    <property type="entry name" value="P-loop_NTPase"/>
</dbReference>
<dbReference type="FunFam" id="3.40.50.300:FF:000221">
    <property type="entry name" value="Multidrug ABC transporter ATP-binding protein"/>
    <property type="match status" value="1"/>
</dbReference>
<feature type="domain" description="ABC transporter" evidence="14">
    <location>
        <begin position="347"/>
        <end position="581"/>
    </location>
</feature>
<feature type="transmembrane region" description="Helical" evidence="13">
    <location>
        <begin position="68"/>
        <end position="87"/>
    </location>
</feature>
<comment type="caution">
    <text evidence="16">The sequence shown here is derived from an EMBL/GenBank/DDBJ whole genome shotgun (WGS) entry which is preliminary data.</text>
</comment>
<feature type="domain" description="ABC transmembrane type-1" evidence="15">
    <location>
        <begin position="22"/>
        <end position="310"/>
    </location>
</feature>
<evidence type="ECO:0000256" key="1">
    <source>
        <dbReference type="ARBA" id="ARBA00004651"/>
    </source>
</evidence>
<evidence type="ECO:0000256" key="3">
    <source>
        <dbReference type="ARBA" id="ARBA00022448"/>
    </source>
</evidence>
<evidence type="ECO:0000259" key="14">
    <source>
        <dbReference type="PROSITE" id="PS50893"/>
    </source>
</evidence>
<name>A0A3L7A4H1_9HYPH</name>
<protein>
    <submittedName>
        <fullName evidence="16">Glucan ABC transporter ATP-binding protein/ permease</fullName>
    </submittedName>
</protein>
<dbReference type="SUPFAM" id="SSF52540">
    <property type="entry name" value="P-loop containing nucleoside triphosphate hydrolases"/>
    <property type="match status" value="1"/>
</dbReference>
<feature type="transmembrane region" description="Helical" evidence="13">
    <location>
        <begin position="147"/>
        <end position="163"/>
    </location>
</feature>
<evidence type="ECO:0000313" key="17">
    <source>
        <dbReference type="Proteomes" id="UP000269692"/>
    </source>
</evidence>
<evidence type="ECO:0000256" key="7">
    <source>
        <dbReference type="ARBA" id="ARBA00022692"/>
    </source>
</evidence>
<proteinExistence type="inferred from homology"/>
<feature type="transmembrane region" description="Helical" evidence="13">
    <location>
        <begin position="169"/>
        <end position="186"/>
    </location>
</feature>
<gene>
    <name evidence="16" type="ORF">D9R14_19155</name>
</gene>
<evidence type="ECO:0000256" key="6">
    <source>
        <dbReference type="ARBA" id="ARBA00022597"/>
    </source>
</evidence>
<dbReference type="InterPro" id="IPR036640">
    <property type="entry name" value="ABC1_TM_sf"/>
</dbReference>
<dbReference type="AlphaFoldDB" id="A0A3L7A4H1"/>
<comment type="similarity">
    <text evidence="2">Belongs to the ABC transporter superfamily.</text>
</comment>
<dbReference type="Proteomes" id="UP000269692">
    <property type="component" value="Unassembled WGS sequence"/>
</dbReference>
<dbReference type="CDD" id="cd18562">
    <property type="entry name" value="ABC_6TM_NdvA_beta-glucan_exporter_like"/>
    <property type="match status" value="1"/>
</dbReference>